<dbReference type="InterPro" id="IPR040369">
    <property type="entry name" value="ARMC9"/>
</dbReference>
<evidence type="ECO:0000313" key="9">
    <source>
        <dbReference type="Proteomes" id="UP001152797"/>
    </source>
</evidence>
<dbReference type="GO" id="GO:0060271">
    <property type="term" value="P:cilium assembly"/>
    <property type="evidence" value="ECO:0007669"/>
    <property type="project" value="InterPro"/>
</dbReference>
<reference evidence="7" key="1">
    <citation type="submission" date="2022-10" db="EMBL/GenBank/DDBJ databases">
        <authorList>
            <person name="Chen Y."/>
            <person name="Dougan E. K."/>
            <person name="Chan C."/>
            <person name="Rhodes N."/>
            <person name="Thang M."/>
        </authorList>
    </citation>
    <scope>NUCLEOTIDE SEQUENCE</scope>
</reference>
<evidence type="ECO:0000313" key="7">
    <source>
        <dbReference type="EMBL" id="CAI4014022.1"/>
    </source>
</evidence>
<evidence type="ECO:0000259" key="6">
    <source>
        <dbReference type="Pfam" id="PF23138"/>
    </source>
</evidence>
<dbReference type="GO" id="GO:0005814">
    <property type="term" value="C:centriole"/>
    <property type="evidence" value="ECO:0007669"/>
    <property type="project" value="TreeGrafter"/>
</dbReference>
<evidence type="ECO:0000256" key="2">
    <source>
        <dbReference type="ARBA" id="ARBA00022794"/>
    </source>
</evidence>
<feature type="compositionally biased region" description="Acidic residues" evidence="4">
    <location>
        <begin position="599"/>
        <end position="609"/>
    </location>
</feature>
<dbReference type="EMBL" id="CAMXCT010006146">
    <property type="protein sequence ID" value="CAI4014022.1"/>
    <property type="molecule type" value="Genomic_DNA"/>
</dbReference>
<dbReference type="OrthoDB" id="538223at2759"/>
<protein>
    <submittedName>
        <fullName evidence="8">LisH domain-containing protein</fullName>
    </submittedName>
</protein>
<dbReference type="EMBL" id="CAMXCT030006146">
    <property type="protein sequence ID" value="CAL4801334.1"/>
    <property type="molecule type" value="Genomic_DNA"/>
</dbReference>
<dbReference type="PANTHER" id="PTHR14881:SF4">
    <property type="entry name" value="LISH DOMAIN-CONTAINING PROTEIN ARMC9"/>
    <property type="match status" value="1"/>
</dbReference>
<dbReference type="PANTHER" id="PTHR14881">
    <property type="entry name" value="LISH DOMAIN-CONTAINING PROTEIN ARMC9"/>
    <property type="match status" value="1"/>
</dbReference>
<accession>A0A9P1GKT3</accession>
<evidence type="ECO:0000313" key="8">
    <source>
        <dbReference type="EMBL" id="CAL4801334.1"/>
    </source>
</evidence>
<proteinExistence type="predicted"/>
<dbReference type="SUPFAM" id="SSF48371">
    <property type="entry name" value="ARM repeat"/>
    <property type="match status" value="1"/>
</dbReference>
<dbReference type="InterPro" id="IPR056327">
    <property type="entry name" value="ARMC9_CTLH-like_dom"/>
</dbReference>
<evidence type="ECO:0000259" key="5">
    <source>
        <dbReference type="Pfam" id="PF21050"/>
    </source>
</evidence>
<dbReference type="InterPro" id="IPR016024">
    <property type="entry name" value="ARM-type_fold"/>
</dbReference>
<dbReference type="InterPro" id="IPR011989">
    <property type="entry name" value="ARM-like"/>
</dbReference>
<feature type="domain" description="ARMC9 CTLH-like" evidence="6">
    <location>
        <begin position="80"/>
        <end position="205"/>
    </location>
</feature>
<dbReference type="AlphaFoldDB" id="A0A9P1GKT3"/>
<dbReference type="GO" id="GO:0036064">
    <property type="term" value="C:ciliary basal body"/>
    <property type="evidence" value="ECO:0007669"/>
    <property type="project" value="InterPro"/>
</dbReference>
<keyword evidence="2" id="KW-0970">Cilium biogenesis/degradation</keyword>
<dbReference type="Pfam" id="PF21050">
    <property type="entry name" value="ARMC9_ARM"/>
    <property type="match status" value="1"/>
</dbReference>
<dbReference type="Gene3D" id="1.25.10.10">
    <property type="entry name" value="Leucine-rich Repeat Variant"/>
    <property type="match status" value="1"/>
</dbReference>
<evidence type="ECO:0000256" key="4">
    <source>
        <dbReference type="SAM" id="MobiDB-lite"/>
    </source>
</evidence>
<dbReference type="Proteomes" id="UP001152797">
    <property type="component" value="Unassembled WGS sequence"/>
</dbReference>
<keyword evidence="9" id="KW-1185">Reference proteome</keyword>
<evidence type="ECO:0000256" key="3">
    <source>
        <dbReference type="ARBA" id="ARBA00023273"/>
    </source>
</evidence>
<dbReference type="Pfam" id="PF23138">
    <property type="entry name" value="CTLH_Armc9"/>
    <property type="match status" value="1"/>
</dbReference>
<dbReference type="InterPro" id="IPR048959">
    <property type="entry name" value="ARMC9_ARM_dom"/>
</dbReference>
<organism evidence="7">
    <name type="scientific">Cladocopium goreaui</name>
    <dbReference type="NCBI Taxonomy" id="2562237"/>
    <lineage>
        <taxon>Eukaryota</taxon>
        <taxon>Sar</taxon>
        <taxon>Alveolata</taxon>
        <taxon>Dinophyceae</taxon>
        <taxon>Suessiales</taxon>
        <taxon>Symbiodiniaceae</taxon>
        <taxon>Cladocopium</taxon>
    </lineage>
</organism>
<dbReference type="GO" id="GO:0097542">
    <property type="term" value="C:ciliary tip"/>
    <property type="evidence" value="ECO:0007669"/>
    <property type="project" value="TreeGrafter"/>
</dbReference>
<gene>
    <name evidence="7" type="ORF">C1SCF055_LOCUS38953</name>
</gene>
<feature type="domain" description="LisH" evidence="5">
    <location>
        <begin position="460"/>
        <end position="586"/>
    </location>
</feature>
<comment type="caution">
    <text evidence="7">The sequence shown here is derived from an EMBL/GenBank/DDBJ whole genome shotgun (WGS) entry which is preliminary data.</text>
</comment>
<reference evidence="8 9" key="2">
    <citation type="submission" date="2024-05" db="EMBL/GenBank/DDBJ databases">
        <authorList>
            <person name="Chen Y."/>
            <person name="Shah S."/>
            <person name="Dougan E. K."/>
            <person name="Thang M."/>
            <person name="Chan C."/>
        </authorList>
    </citation>
    <scope>NUCLEOTIDE SEQUENCE [LARGE SCALE GENOMIC DNA]</scope>
</reference>
<dbReference type="GO" id="GO:0005813">
    <property type="term" value="C:centrosome"/>
    <property type="evidence" value="ECO:0007669"/>
    <property type="project" value="UniProtKB-SubCell"/>
</dbReference>
<feature type="region of interest" description="Disordered" evidence="4">
    <location>
        <begin position="584"/>
        <end position="609"/>
    </location>
</feature>
<sequence>MVESSAEEFGIDAAEVPLPCHSVFDHGAGLREVSIIKAIEEYLAYHHLAEPLTAFQREVASSGLLRNPSSVWLQVARDVEEVLGTFDAGDRDAFRDAWQRVIPAERQAAPEGRALELRLQAYFATYSIRQVLQDGHEPEEQQLQALDTFRDFLSERGKDEVGGNETLMPLFALPFVQHPHKHPDVRQVFSQDWLQDLRKDVEAELRLQQPPIPLVYNLLEKSPTAANSKRSWQSVWAELLRLADGGLDTMALLAQGVPVAPSALTNARQQLELLREHVPGGLGLQLKSRESRLGPMSPARSVRSRAATAISPELPQIDFSALRRFICATPQERSEAFGNASTLPSVLRAVLHRLTSAESRLPLRRGFLVAVFCFDVLGVRCRPTALPALLDDSEVSELTLGILAALACEAGGRSYIVSSDASLQRMIHLLKSKPLDSSVHIQVLAAMQRLSLRRSAQDRMIEMGLVEWAVYVLGSPTGEGHGMPSEFSLEFGSAMLMNLALRSAGKRRCLEQDMLPVAMKLMEHWNPQIRTHINGTLYSLLSLQSFRDSAQRAGLEAMLRSIHSQANSLGDDISVRQIEYLLEELNPEEESPTSAGGESGEDDEDDDENFLEEEELAGLLLGDRSGHSAEEALQPFAATTSAVLEAQQWEFQKCLGRNYMQSL</sequence>
<name>A0A9P1GKT3_9DINO</name>
<keyword evidence="3" id="KW-0966">Cell projection</keyword>
<dbReference type="EMBL" id="CAMXCT020006146">
    <property type="protein sequence ID" value="CAL1167397.1"/>
    <property type="molecule type" value="Genomic_DNA"/>
</dbReference>
<evidence type="ECO:0000256" key="1">
    <source>
        <dbReference type="ARBA" id="ARBA00004120"/>
    </source>
</evidence>
<comment type="subcellular location">
    <subcellularLocation>
        <location evidence="1">Cytoplasm</location>
        <location evidence="1">Cytoskeleton</location>
        <location evidence="1">Cilium basal body</location>
    </subcellularLocation>
</comment>